<keyword evidence="3" id="KW-1185">Reference proteome</keyword>
<dbReference type="Gene3D" id="3.40.630.30">
    <property type="match status" value="1"/>
</dbReference>
<dbReference type="GO" id="GO:0016747">
    <property type="term" value="F:acyltransferase activity, transferring groups other than amino-acyl groups"/>
    <property type="evidence" value="ECO:0007669"/>
    <property type="project" value="InterPro"/>
</dbReference>
<dbReference type="Pfam" id="PF13673">
    <property type="entry name" value="Acetyltransf_10"/>
    <property type="match status" value="1"/>
</dbReference>
<feature type="domain" description="N-acetyltransferase" evidence="1">
    <location>
        <begin position="115"/>
        <end position="319"/>
    </location>
</feature>
<reference evidence="2 3" key="1">
    <citation type="submission" date="2019-03" db="EMBL/GenBank/DDBJ databases">
        <title>Deep-cultivation of Planctomycetes and their phenomic and genomic characterization uncovers novel biology.</title>
        <authorList>
            <person name="Wiegand S."/>
            <person name="Jogler M."/>
            <person name="Boedeker C."/>
            <person name="Pinto D."/>
            <person name="Vollmers J."/>
            <person name="Rivas-Marin E."/>
            <person name="Kohn T."/>
            <person name="Peeters S.H."/>
            <person name="Heuer A."/>
            <person name="Rast P."/>
            <person name="Oberbeckmann S."/>
            <person name="Bunk B."/>
            <person name="Jeske O."/>
            <person name="Meyerdierks A."/>
            <person name="Storesund J.E."/>
            <person name="Kallscheuer N."/>
            <person name="Luecker S."/>
            <person name="Lage O.M."/>
            <person name="Pohl T."/>
            <person name="Merkel B.J."/>
            <person name="Hornburger P."/>
            <person name="Mueller R.-W."/>
            <person name="Bruemmer F."/>
            <person name="Labrenz M."/>
            <person name="Spormann A.M."/>
            <person name="Op den Camp H."/>
            <person name="Overmann J."/>
            <person name="Amann R."/>
            <person name="Jetten M.S.M."/>
            <person name="Mascher T."/>
            <person name="Medema M.H."/>
            <person name="Devos D.P."/>
            <person name="Kaster A.-K."/>
            <person name="Ovreas L."/>
            <person name="Rohde M."/>
            <person name="Galperin M.Y."/>
            <person name="Jogler C."/>
        </authorList>
    </citation>
    <scope>NUCLEOTIDE SEQUENCE [LARGE SCALE GENOMIC DNA]</scope>
    <source>
        <strain evidence="2 3">Enr10</strain>
    </source>
</reference>
<evidence type="ECO:0000259" key="1">
    <source>
        <dbReference type="PROSITE" id="PS51186"/>
    </source>
</evidence>
<dbReference type="SUPFAM" id="SSF55729">
    <property type="entry name" value="Acyl-CoA N-acyltransferases (Nat)"/>
    <property type="match status" value="1"/>
</dbReference>
<evidence type="ECO:0000313" key="2">
    <source>
        <dbReference type="EMBL" id="QDT25116.1"/>
    </source>
</evidence>
<dbReference type="InterPro" id="IPR000182">
    <property type="entry name" value="GNAT_dom"/>
</dbReference>
<organism evidence="2 3">
    <name type="scientific">Gimesia panareensis</name>
    <dbReference type="NCBI Taxonomy" id="2527978"/>
    <lineage>
        <taxon>Bacteria</taxon>
        <taxon>Pseudomonadati</taxon>
        <taxon>Planctomycetota</taxon>
        <taxon>Planctomycetia</taxon>
        <taxon>Planctomycetales</taxon>
        <taxon>Planctomycetaceae</taxon>
        <taxon>Gimesia</taxon>
    </lineage>
</organism>
<evidence type="ECO:0000313" key="3">
    <source>
        <dbReference type="Proteomes" id="UP000315647"/>
    </source>
</evidence>
<dbReference type="EMBL" id="CP037421">
    <property type="protein sequence ID" value="QDT25116.1"/>
    <property type="molecule type" value="Genomic_DNA"/>
</dbReference>
<name>A0A517Q0J5_9PLAN</name>
<proteinExistence type="predicted"/>
<protein>
    <recommendedName>
        <fullName evidence="1">N-acetyltransferase domain-containing protein</fullName>
    </recommendedName>
</protein>
<dbReference type="AlphaFoldDB" id="A0A517Q0J5"/>
<dbReference type="Proteomes" id="UP000315647">
    <property type="component" value="Chromosome"/>
</dbReference>
<sequence>MSAPDALDANLLDIANVEVQQFTEVDAAFAFVSDAQNGYAILVDESVFSKQRKRLETNCKFGPFGVINLKGKPNRLSAPTSTFLHTPVFVNAENPALFIRKSIIHTRLSNRGLSIKVLEGASEFVDYFSLRHEVWREMGYIASDYAPPWELDYVDIHALPFGAFLDNHLVGCVRLVRLHGQAGTKETLNNIVEELDDESRQQVSMRMLNPHKFKHPFINLRRFEEFDEYYHSISKDSKAEVSRLIVKSQTRNIGIGETLLDSVVSAARHKRIEVLFLACQAKHEQFYRRSFFETLDWPKTSGFFDLPDVEAIAMEQKIKFKKSETKKASNVRR</sequence>
<accession>A0A517Q0J5</accession>
<dbReference type="PROSITE" id="PS51186">
    <property type="entry name" value="GNAT"/>
    <property type="match status" value="1"/>
</dbReference>
<dbReference type="InterPro" id="IPR016181">
    <property type="entry name" value="Acyl_CoA_acyltransferase"/>
</dbReference>
<gene>
    <name evidence="2" type="ORF">Enr10x_04100</name>
</gene>